<dbReference type="Pfam" id="PF00034">
    <property type="entry name" value="Cytochrom_C"/>
    <property type="match status" value="1"/>
</dbReference>
<comment type="caution">
    <text evidence="6">The sequence shown here is derived from an EMBL/GenBank/DDBJ whole genome shotgun (WGS) entry which is preliminary data.</text>
</comment>
<evidence type="ECO:0000259" key="5">
    <source>
        <dbReference type="PROSITE" id="PS51007"/>
    </source>
</evidence>
<dbReference type="EMBL" id="JNOC01000034">
    <property type="protein sequence ID" value="KPH55705.1"/>
    <property type="molecule type" value="Genomic_DNA"/>
</dbReference>
<dbReference type="Proteomes" id="UP000037997">
    <property type="component" value="Unassembled WGS sequence"/>
</dbReference>
<evidence type="ECO:0000313" key="6">
    <source>
        <dbReference type="EMBL" id="KPH55705.1"/>
    </source>
</evidence>
<evidence type="ECO:0000256" key="3">
    <source>
        <dbReference type="ARBA" id="ARBA00023004"/>
    </source>
</evidence>
<dbReference type="PATRIC" id="fig|35818.11.peg.1281"/>
<dbReference type="Gene3D" id="1.10.760.10">
    <property type="entry name" value="Cytochrome c-like domain"/>
    <property type="match status" value="1"/>
</dbReference>
<dbReference type="GO" id="GO:0046872">
    <property type="term" value="F:metal ion binding"/>
    <property type="evidence" value="ECO:0007669"/>
    <property type="project" value="UniProtKB-KW"/>
</dbReference>
<feature type="domain" description="Cytochrome c" evidence="5">
    <location>
        <begin position="21"/>
        <end position="108"/>
    </location>
</feature>
<sequence>MKKLVALMVISGFCFSAENALVYQEGAEIYKKCIACHGQNGEKVAPGSKRGITIGGMDKDYLVEQLKGYVAGTADNGGAKVIMYANMKNWRFTNAEIEAVSTYISHLPKVKN</sequence>
<reference evidence="6 7" key="1">
    <citation type="submission" date="2014-06" db="EMBL/GenBank/DDBJ databases">
        <title>Helicobacter pullorum isolates in fresh chicken meat - phenotypic and genotypic features.</title>
        <authorList>
            <person name="Borges V."/>
            <person name="Santos A."/>
            <person name="Correia C.B."/>
            <person name="Saraiva M."/>
            <person name="Menard A."/>
            <person name="Vieira L."/>
            <person name="Sampaio D.A."/>
            <person name="Gomes J.P."/>
            <person name="Oleastro M."/>
        </authorList>
    </citation>
    <scope>NUCLEOTIDE SEQUENCE [LARGE SCALE GENOMIC DNA]</scope>
    <source>
        <strain evidence="6 7">229334/12</strain>
    </source>
</reference>
<dbReference type="STRING" id="35818.HPU229336_08475"/>
<evidence type="ECO:0000313" key="7">
    <source>
        <dbReference type="Proteomes" id="UP000037997"/>
    </source>
</evidence>
<evidence type="ECO:0000256" key="2">
    <source>
        <dbReference type="ARBA" id="ARBA00022723"/>
    </source>
</evidence>
<name>A0A0N1EI61_9HELI</name>
<evidence type="ECO:0000256" key="4">
    <source>
        <dbReference type="PROSITE-ProRule" id="PRU00433"/>
    </source>
</evidence>
<dbReference type="SUPFAM" id="SSF46626">
    <property type="entry name" value="Cytochrome c"/>
    <property type="match status" value="1"/>
</dbReference>
<accession>A0A0N1EI61</accession>
<keyword evidence="1 4" id="KW-0349">Heme</keyword>
<dbReference type="InterPro" id="IPR009056">
    <property type="entry name" value="Cyt_c-like_dom"/>
</dbReference>
<dbReference type="InterPro" id="IPR036909">
    <property type="entry name" value="Cyt_c-like_dom_sf"/>
</dbReference>
<protein>
    <submittedName>
        <fullName evidence="6">Cytochrome C553</fullName>
    </submittedName>
</protein>
<proteinExistence type="predicted"/>
<keyword evidence="3 4" id="KW-0408">Iron</keyword>
<keyword evidence="2 4" id="KW-0479">Metal-binding</keyword>
<organism evidence="6 7">
    <name type="scientific">Helicobacter pullorum</name>
    <dbReference type="NCBI Taxonomy" id="35818"/>
    <lineage>
        <taxon>Bacteria</taxon>
        <taxon>Pseudomonadati</taxon>
        <taxon>Campylobacterota</taxon>
        <taxon>Epsilonproteobacteria</taxon>
        <taxon>Campylobacterales</taxon>
        <taxon>Helicobacteraceae</taxon>
        <taxon>Helicobacter</taxon>
    </lineage>
</organism>
<dbReference type="GO" id="GO:0009055">
    <property type="term" value="F:electron transfer activity"/>
    <property type="evidence" value="ECO:0007669"/>
    <property type="project" value="InterPro"/>
</dbReference>
<gene>
    <name evidence="6" type="ORF">HPU229334_06490</name>
</gene>
<evidence type="ECO:0000256" key="1">
    <source>
        <dbReference type="ARBA" id="ARBA00022617"/>
    </source>
</evidence>
<dbReference type="AlphaFoldDB" id="A0A0N1EI61"/>
<dbReference type="RefSeq" id="WP_054198007.1">
    <property type="nucleotide sequence ID" value="NZ_JNOC01000034.1"/>
</dbReference>
<dbReference type="GO" id="GO:0020037">
    <property type="term" value="F:heme binding"/>
    <property type="evidence" value="ECO:0007669"/>
    <property type="project" value="InterPro"/>
</dbReference>
<dbReference type="PROSITE" id="PS51007">
    <property type="entry name" value="CYTC"/>
    <property type="match status" value="1"/>
</dbReference>